<comment type="caution">
    <text evidence="7">The sequence shown here is derived from an EMBL/GenBank/DDBJ whole genome shotgun (WGS) entry which is preliminary data.</text>
</comment>
<comment type="subcellular location">
    <subcellularLocation>
        <location evidence="1">Cell envelope</location>
    </subcellularLocation>
</comment>
<dbReference type="GO" id="GO:0017004">
    <property type="term" value="P:cytochrome complex assembly"/>
    <property type="evidence" value="ECO:0007669"/>
    <property type="project" value="UniProtKB-KW"/>
</dbReference>
<keyword evidence="3" id="KW-1015">Disulfide bond</keyword>
<protein>
    <submittedName>
        <fullName evidence="7">TlpA family protein disulfide reductase</fullName>
    </submittedName>
</protein>
<dbReference type="InterPro" id="IPR050553">
    <property type="entry name" value="Thioredoxin_ResA/DsbE_sf"/>
</dbReference>
<feature type="domain" description="Thioredoxin" evidence="6">
    <location>
        <begin position="328"/>
        <end position="468"/>
    </location>
</feature>
<dbReference type="SUPFAM" id="SSF52833">
    <property type="entry name" value="Thioredoxin-like"/>
    <property type="match status" value="1"/>
</dbReference>
<accession>A0A3D8KZZ7</accession>
<evidence type="ECO:0000256" key="1">
    <source>
        <dbReference type="ARBA" id="ARBA00004196"/>
    </source>
</evidence>
<name>A0A3D8KZZ7_9BACT</name>
<evidence type="ECO:0000256" key="3">
    <source>
        <dbReference type="ARBA" id="ARBA00023157"/>
    </source>
</evidence>
<evidence type="ECO:0000313" key="8">
    <source>
        <dbReference type="Proteomes" id="UP000256708"/>
    </source>
</evidence>
<dbReference type="Pfam" id="PF08534">
    <property type="entry name" value="Redoxin"/>
    <property type="match status" value="1"/>
</dbReference>
<organism evidence="7 8">
    <name type="scientific">Pontibacter diazotrophicus</name>
    <dbReference type="NCBI Taxonomy" id="1400979"/>
    <lineage>
        <taxon>Bacteria</taxon>
        <taxon>Pseudomonadati</taxon>
        <taxon>Bacteroidota</taxon>
        <taxon>Cytophagia</taxon>
        <taxon>Cytophagales</taxon>
        <taxon>Hymenobacteraceae</taxon>
        <taxon>Pontibacter</taxon>
    </lineage>
</organism>
<feature type="chain" id="PRO_5017610312" evidence="5">
    <location>
        <begin position="21"/>
        <end position="468"/>
    </location>
</feature>
<dbReference type="GO" id="GO:0016491">
    <property type="term" value="F:oxidoreductase activity"/>
    <property type="evidence" value="ECO:0007669"/>
    <property type="project" value="InterPro"/>
</dbReference>
<keyword evidence="5" id="KW-0732">Signal</keyword>
<evidence type="ECO:0000313" key="7">
    <source>
        <dbReference type="EMBL" id="RDV10700.1"/>
    </source>
</evidence>
<dbReference type="InterPro" id="IPR013740">
    <property type="entry name" value="Redoxin"/>
</dbReference>
<reference evidence="8" key="1">
    <citation type="submission" date="2018-08" db="EMBL/GenBank/DDBJ databases">
        <authorList>
            <person name="Liu Z.-W."/>
            <person name="Du Z.-J."/>
        </authorList>
    </citation>
    <scope>NUCLEOTIDE SEQUENCE [LARGE SCALE GENOMIC DNA]</scope>
    <source>
        <strain evidence="8">H4X</strain>
    </source>
</reference>
<evidence type="ECO:0000256" key="4">
    <source>
        <dbReference type="ARBA" id="ARBA00023284"/>
    </source>
</evidence>
<keyword evidence="8" id="KW-1185">Reference proteome</keyword>
<feature type="signal peptide" evidence="5">
    <location>
        <begin position="1"/>
        <end position="20"/>
    </location>
</feature>
<dbReference type="PANTHER" id="PTHR42852:SF6">
    <property type="entry name" value="THIOL:DISULFIDE INTERCHANGE PROTEIN DSBE"/>
    <property type="match status" value="1"/>
</dbReference>
<dbReference type="PANTHER" id="PTHR42852">
    <property type="entry name" value="THIOL:DISULFIDE INTERCHANGE PROTEIN DSBE"/>
    <property type="match status" value="1"/>
</dbReference>
<dbReference type="Gene3D" id="3.40.30.10">
    <property type="entry name" value="Glutaredoxin"/>
    <property type="match status" value="1"/>
</dbReference>
<evidence type="ECO:0000256" key="5">
    <source>
        <dbReference type="SAM" id="SignalP"/>
    </source>
</evidence>
<dbReference type="CDD" id="cd02966">
    <property type="entry name" value="TlpA_like_family"/>
    <property type="match status" value="1"/>
</dbReference>
<sequence>MMKRLCLAVLLTFLAGFCIAQNAKSTITLISISSPEEQIFVNYRDEFNDKGRGSFRRDSITGKLQPVIISTEHPLLLKFNKNMMQYPVYALPGDTIYIKSYSAGPIYYTFHGKREHELNFFTYLEQNACGIGYPDVYGMGKKTAEFPAKVKRFLNLYNQRISLLERATDSLKFSPTFYAYANSAIKEQYLHALLGPYWDPNHIYNQFTPDYTTMVLHSGAKDYLKNDDLVSSSSLYRTVVISYIRFLSRHALDTPEELPVSYQNALNTFQGKTKDYALFYLLKTSVDEGLPEFKEYQEGFRKECSYLPYVQYIDSLAARFDNLSFSPSLLGTTLETITGENTSWQEILEKNKGKVIYVDLWASWCGPCLVEIPHSKKLQKLLPKNNISFINISIDLDRDKWKRSIEENGLGEEDSQNYLLESQSELANFLNAPPIPRYILINRQGRAVSLDAKRPSNPTLIWEINKLF</sequence>
<dbReference type="EMBL" id="QRGR01000054">
    <property type="protein sequence ID" value="RDV10700.1"/>
    <property type="molecule type" value="Genomic_DNA"/>
</dbReference>
<proteinExistence type="predicted"/>
<dbReference type="OrthoDB" id="6399635at2"/>
<dbReference type="PROSITE" id="PS51352">
    <property type="entry name" value="THIOREDOXIN_2"/>
    <property type="match status" value="1"/>
</dbReference>
<dbReference type="AlphaFoldDB" id="A0A3D8KZZ7"/>
<dbReference type="RefSeq" id="WP_115568533.1">
    <property type="nucleotide sequence ID" value="NZ_QRGR01000054.1"/>
</dbReference>
<dbReference type="Proteomes" id="UP000256708">
    <property type="component" value="Unassembled WGS sequence"/>
</dbReference>
<dbReference type="GO" id="GO:0030313">
    <property type="term" value="C:cell envelope"/>
    <property type="evidence" value="ECO:0007669"/>
    <property type="project" value="UniProtKB-SubCell"/>
</dbReference>
<dbReference type="InterPro" id="IPR036249">
    <property type="entry name" value="Thioredoxin-like_sf"/>
</dbReference>
<dbReference type="InterPro" id="IPR013766">
    <property type="entry name" value="Thioredoxin_domain"/>
</dbReference>
<gene>
    <name evidence="7" type="ORF">DXT99_26055</name>
</gene>
<keyword evidence="4" id="KW-0676">Redox-active center</keyword>
<keyword evidence="2" id="KW-0201">Cytochrome c-type biogenesis</keyword>
<evidence type="ECO:0000259" key="6">
    <source>
        <dbReference type="PROSITE" id="PS51352"/>
    </source>
</evidence>
<evidence type="ECO:0000256" key="2">
    <source>
        <dbReference type="ARBA" id="ARBA00022748"/>
    </source>
</evidence>